<dbReference type="Proteomes" id="UP000326678">
    <property type="component" value="Chromosome Gxm1"/>
</dbReference>
<dbReference type="AlphaFoldDB" id="A0A5P8VWF1"/>
<evidence type="ECO:0000313" key="1">
    <source>
        <dbReference type="EMBL" id="QFS44738.1"/>
    </source>
</evidence>
<organism evidence="1 2">
    <name type="scientific">Nostoc sphaeroides CCNUC1</name>
    <dbReference type="NCBI Taxonomy" id="2653204"/>
    <lineage>
        <taxon>Bacteria</taxon>
        <taxon>Bacillati</taxon>
        <taxon>Cyanobacteriota</taxon>
        <taxon>Cyanophyceae</taxon>
        <taxon>Nostocales</taxon>
        <taxon>Nostocaceae</taxon>
        <taxon>Nostoc</taxon>
    </lineage>
</organism>
<dbReference type="EMBL" id="CP045226">
    <property type="protein sequence ID" value="QFS44738.1"/>
    <property type="molecule type" value="Genomic_DNA"/>
</dbReference>
<proteinExistence type="predicted"/>
<sequence>MSGIGVILIILQIAPFLGQANPTSLAFRGLYQSITCL</sequence>
<accession>A0A5P8VWF1</accession>
<dbReference type="KEGG" id="nsh:GXM_02213"/>
<evidence type="ECO:0000313" key="2">
    <source>
        <dbReference type="Proteomes" id="UP000326678"/>
    </source>
</evidence>
<keyword evidence="2" id="KW-1185">Reference proteome</keyword>
<gene>
    <name evidence="1" type="ORF">GXM_02213</name>
</gene>
<protein>
    <submittedName>
        <fullName evidence="1">Sulfate permease</fullName>
    </submittedName>
</protein>
<name>A0A5P8VWF1_9NOSO</name>
<reference evidence="1 2" key="1">
    <citation type="submission" date="2019-10" db="EMBL/GenBank/DDBJ databases">
        <title>Genomic and transcriptomic insights into the perfect genentic adaptation of a filamentous nitrogen-fixing cyanobacterium to rice fields.</title>
        <authorList>
            <person name="Chen Z."/>
        </authorList>
    </citation>
    <scope>NUCLEOTIDE SEQUENCE [LARGE SCALE GENOMIC DNA]</scope>
    <source>
        <strain evidence="1">CCNUC1</strain>
    </source>
</reference>